<dbReference type="AlphaFoldDB" id="A0A7S0GWJ0"/>
<dbReference type="InterPro" id="IPR001611">
    <property type="entry name" value="Leu-rich_rpt"/>
</dbReference>
<dbReference type="GO" id="GO:0005930">
    <property type="term" value="C:axoneme"/>
    <property type="evidence" value="ECO:0007669"/>
    <property type="project" value="UniProtKB-SubCell"/>
</dbReference>
<gene>
    <name evidence="2" type="ORF">MSP1401_LOCUS11571</name>
</gene>
<dbReference type="SUPFAM" id="SSF52047">
    <property type="entry name" value="RNI-like"/>
    <property type="match status" value="1"/>
</dbReference>
<evidence type="ECO:0000256" key="1">
    <source>
        <dbReference type="ARBA" id="ARBA00004430"/>
    </source>
</evidence>
<protein>
    <recommendedName>
        <fullName evidence="3">WPP domain-containing protein</fullName>
    </recommendedName>
</protein>
<evidence type="ECO:0000313" key="2">
    <source>
        <dbReference type="EMBL" id="CAD8450268.1"/>
    </source>
</evidence>
<dbReference type="Pfam" id="PF13516">
    <property type="entry name" value="LRR_6"/>
    <property type="match status" value="5"/>
</dbReference>
<dbReference type="GO" id="GO:0005096">
    <property type="term" value="F:GTPase activator activity"/>
    <property type="evidence" value="ECO:0007669"/>
    <property type="project" value="InterPro"/>
</dbReference>
<dbReference type="PANTHER" id="PTHR46761:SF2">
    <property type="entry name" value="RAN GTPASE-ACTIVATING PROTEIN 1"/>
    <property type="match status" value="1"/>
</dbReference>
<sequence length="522" mass="54885">MVFAIPKEQRDDLVTRMDDTLAALGFHCYGQTFGGTRAKAEEIEERAFSVAEVASTTTKESWSEGTGGDRPILELTRLYIKKAAELIKAEAERLGEAAADASAGEQAAGGDTDNFDLMSKDREFYTQTRAEQVLAPLMAKGASYSKVRLSSKSFGIDAANVVTKAFANISSTLKEVDLSDIIAGRPEDEALKAMQIITEATLGANITSVDVSDNAFGEKGVRACAAMLQQQKGIESISFINNGISEQAAAAILELLASPQSLKKFHLDKNMTGDDGVVHIAALLAKAPNMEDFKMAGSRYTSDGAVMLAKGLAAGTSLNKIDLTDNNVNEEGGIALAGMLYKQPNMRHVKFEATSLGPAAAGAVASALAAGCAQLEYLNMSSCDITPEGVPAVAKAISAMKNLKVLHIAENELGDFGVAQICVALKMSGCPLQELDVSNNEIVSAGAVAAARLAASKPGFTSLNLNENYISDEGVEELKSVLDAAGIANVLGSLEENDADMADEPDDDQAAGLEAMLDHMKL</sequence>
<dbReference type="EMBL" id="HBEN01013908">
    <property type="protein sequence ID" value="CAD8450268.1"/>
    <property type="molecule type" value="Transcribed_RNA"/>
</dbReference>
<proteinExistence type="predicted"/>
<dbReference type="PANTHER" id="PTHR46761">
    <property type="entry name" value="RAN GTPASE-ACTIVATING PROTEIN 1"/>
    <property type="match status" value="1"/>
</dbReference>
<dbReference type="InterPro" id="IPR032675">
    <property type="entry name" value="LRR_dom_sf"/>
</dbReference>
<reference evidence="2" key="1">
    <citation type="submission" date="2021-01" db="EMBL/GenBank/DDBJ databases">
        <authorList>
            <person name="Corre E."/>
            <person name="Pelletier E."/>
            <person name="Niang G."/>
            <person name="Scheremetjew M."/>
            <person name="Finn R."/>
            <person name="Kale V."/>
            <person name="Holt S."/>
            <person name="Cochrane G."/>
            <person name="Meng A."/>
            <person name="Brown T."/>
            <person name="Cohen L."/>
        </authorList>
    </citation>
    <scope>NUCLEOTIDE SEQUENCE</scope>
    <source>
        <strain evidence="2">CCAC1681</strain>
    </source>
</reference>
<dbReference type="InterPro" id="IPR045203">
    <property type="entry name" value="RanGAP1/2"/>
</dbReference>
<name>A0A7S0GWJ0_MICPS</name>
<evidence type="ECO:0008006" key="3">
    <source>
        <dbReference type="Google" id="ProtNLM"/>
    </source>
</evidence>
<accession>A0A7S0GWJ0</accession>
<organism evidence="2">
    <name type="scientific">Micromonas pusilla</name>
    <name type="common">Picoplanktonic green alga</name>
    <name type="synonym">Chromulina pusilla</name>
    <dbReference type="NCBI Taxonomy" id="38833"/>
    <lineage>
        <taxon>Eukaryota</taxon>
        <taxon>Viridiplantae</taxon>
        <taxon>Chlorophyta</taxon>
        <taxon>Mamiellophyceae</taxon>
        <taxon>Mamiellales</taxon>
        <taxon>Mamiellaceae</taxon>
        <taxon>Micromonas</taxon>
    </lineage>
</organism>
<dbReference type="Gene3D" id="3.80.10.10">
    <property type="entry name" value="Ribonuclease Inhibitor"/>
    <property type="match status" value="2"/>
</dbReference>
<comment type="subcellular location">
    <subcellularLocation>
        <location evidence="1">Cytoplasm</location>
        <location evidence="1">Cytoskeleton</location>
        <location evidence="1">Cilium axoneme</location>
    </subcellularLocation>
</comment>
<dbReference type="SMART" id="SM00368">
    <property type="entry name" value="LRR_RI"/>
    <property type="match status" value="8"/>
</dbReference>